<evidence type="ECO:0000256" key="1">
    <source>
        <dbReference type="SAM" id="MobiDB-lite"/>
    </source>
</evidence>
<dbReference type="WBParaSite" id="Pan_g19313.t1">
    <property type="protein sequence ID" value="Pan_g19313.t1"/>
    <property type="gene ID" value="Pan_g19313"/>
</dbReference>
<feature type="region of interest" description="Disordered" evidence="1">
    <location>
        <begin position="469"/>
        <end position="613"/>
    </location>
</feature>
<reference evidence="4" key="1">
    <citation type="journal article" date="2013" name="Genetics">
        <title>The draft genome and transcriptome of Panagrellus redivivus are shaped by the harsh demands of a free-living lifestyle.</title>
        <authorList>
            <person name="Srinivasan J."/>
            <person name="Dillman A.R."/>
            <person name="Macchietto M.G."/>
            <person name="Heikkinen L."/>
            <person name="Lakso M."/>
            <person name="Fracchia K.M."/>
            <person name="Antoshechkin I."/>
            <person name="Mortazavi A."/>
            <person name="Wong G."/>
            <person name="Sternberg P.W."/>
        </authorList>
    </citation>
    <scope>NUCLEOTIDE SEQUENCE [LARGE SCALE GENOMIC DNA]</scope>
    <source>
        <strain evidence="4">MT8872</strain>
    </source>
</reference>
<feature type="compositionally biased region" description="Low complexity" evidence="1">
    <location>
        <begin position="273"/>
        <end position="284"/>
    </location>
</feature>
<feature type="chain" id="PRO_5028819448" evidence="3">
    <location>
        <begin position="19"/>
        <end position="613"/>
    </location>
</feature>
<sequence length="613" mass="68117">MRLIWILFIAEIINHAICDKDFNDYNNAYVLKPLKLYDNDIKPPPTSQPKNQCAMKWKNLAGRDPVQCDNFELNYHPYFNADMLDCLWDDKYHQDDKKYHLYLNEEGIITIETKFQSDFCTIVFMYAVHGRKFERDGRLRDWRGYIDNMRHYYRAKTSLKPYNCTNAFSLRLLWLHNEDGSAFMAACGNEIQNEKGYKVKMPFYSNYYGEREFRHFAPQNVAKTGARACPKQERVVKPFTGSTRQWQFDGTMPPLGTMFWLTTSTMSTKTTTKLVSTTADSGTTTAGGGEQSTTALPGGGGGDGGTTNSNVSSTHINNGGGGGGGGGGGHLTTTTTPEPKTTKTTTLQPETTPKPTTTSKHGDDDAHDSHEDGDYFHGHHHGHRTTTAKPEKHDHDDDDDDNVATASTGITGFGPWIVIILASITVALITAGFAFTIYKLYAQSAIIVEAVVTEAVPVALANKEFNIKKSKRSHKKEEKSPMEKSRSRRPPVLPTPRSPMPRSPRVKSSEPPPEPKHTPTKPSESKQPMAPIKLKSDPVNKKSTASNVSRKEQETAELVFRSGSRRSHRNENSVEKAMGGHINVSRSDKRLSAQVADKGGDSITPNEPSNRNA</sequence>
<feature type="compositionally biased region" description="Basic and acidic residues" evidence="1">
    <location>
        <begin position="360"/>
        <end position="377"/>
    </location>
</feature>
<feature type="compositionally biased region" description="Polar residues" evidence="1">
    <location>
        <begin position="603"/>
        <end position="613"/>
    </location>
</feature>
<feature type="signal peptide" evidence="3">
    <location>
        <begin position="1"/>
        <end position="18"/>
    </location>
</feature>
<feature type="transmembrane region" description="Helical" evidence="2">
    <location>
        <begin position="413"/>
        <end position="438"/>
    </location>
</feature>
<evidence type="ECO:0000256" key="3">
    <source>
        <dbReference type="SAM" id="SignalP"/>
    </source>
</evidence>
<organism evidence="4 5">
    <name type="scientific">Panagrellus redivivus</name>
    <name type="common">Microworm</name>
    <dbReference type="NCBI Taxonomy" id="6233"/>
    <lineage>
        <taxon>Eukaryota</taxon>
        <taxon>Metazoa</taxon>
        <taxon>Ecdysozoa</taxon>
        <taxon>Nematoda</taxon>
        <taxon>Chromadorea</taxon>
        <taxon>Rhabditida</taxon>
        <taxon>Tylenchina</taxon>
        <taxon>Panagrolaimomorpha</taxon>
        <taxon>Panagrolaimoidea</taxon>
        <taxon>Panagrolaimidae</taxon>
        <taxon>Panagrellus</taxon>
    </lineage>
</organism>
<evidence type="ECO:0000256" key="2">
    <source>
        <dbReference type="SAM" id="Phobius"/>
    </source>
</evidence>
<protein>
    <submittedName>
        <fullName evidence="5">CUB domain-containing protein</fullName>
    </submittedName>
</protein>
<keyword evidence="3" id="KW-0732">Signal</keyword>
<keyword evidence="2" id="KW-0472">Membrane</keyword>
<keyword evidence="2" id="KW-1133">Transmembrane helix</keyword>
<name>A0A7E4VCH9_PANRE</name>
<dbReference type="Proteomes" id="UP000492821">
    <property type="component" value="Unassembled WGS sequence"/>
</dbReference>
<evidence type="ECO:0000313" key="4">
    <source>
        <dbReference type="Proteomes" id="UP000492821"/>
    </source>
</evidence>
<keyword evidence="2" id="KW-0812">Transmembrane</keyword>
<accession>A0A7E4VCH9</accession>
<feature type="compositionally biased region" description="Pro residues" evidence="1">
    <location>
        <begin position="491"/>
        <end position="502"/>
    </location>
</feature>
<feature type="compositionally biased region" description="Gly residues" evidence="1">
    <location>
        <begin position="318"/>
        <end position="330"/>
    </location>
</feature>
<feature type="compositionally biased region" description="Basic and acidic residues" evidence="1">
    <location>
        <begin position="475"/>
        <end position="485"/>
    </location>
</feature>
<dbReference type="AlphaFoldDB" id="A0A7E4VCH9"/>
<feature type="compositionally biased region" description="Low complexity" evidence="1">
    <location>
        <begin position="331"/>
        <end position="359"/>
    </location>
</feature>
<evidence type="ECO:0000313" key="5">
    <source>
        <dbReference type="WBParaSite" id="Pan_g19313.t1"/>
    </source>
</evidence>
<proteinExistence type="predicted"/>
<keyword evidence="4" id="KW-1185">Reference proteome</keyword>
<reference evidence="5" key="2">
    <citation type="submission" date="2020-10" db="UniProtKB">
        <authorList>
            <consortium name="WormBaseParasite"/>
        </authorList>
    </citation>
    <scope>IDENTIFICATION</scope>
</reference>
<feature type="region of interest" description="Disordered" evidence="1">
    <location>
        <begin position="273"/>
        <end position="401"/>
    </location>
</feature>
<feature type="compositionally biased region" description="Polar residues" evidence="1">
    <location>
        <begin position="306"/>
        <end position="317"/>
    </location>
</feature>